<dbReference type="VEuPathDB" id="VectorBase:ASIS021897"/>
<evidence type="ECO:0000313" key="4">
    <source>
        <dbReference type="Proteomes" id="UP000030765"/>
    </source>
</evidence>
<evidence type="ECO:0000313" key="2">
    <source>
        <dbReference type="EMBL" id="KFB35374.1"/>
    </source>
</evidence>
<dbReference type="AlphaFoldDB" id="A0A084VBN0"/>
<proteinExistence type="predicted"/>
<keyword evidence="4" id="KW-1185">Reference proteome</keyword>
<organism evidence="2">
    <name type="scientific">Anopheles sinensis</name>
    <name type="common">Mosquito</name>
    <dbReference type="NCBI Taxonomy" id="74873"/>
    <lineage>
        <taxon>Eukaryota</taxon>
        <taxon>Metazoa</taxon>
        <taxon>Ecdysozoa</taxon>
        <taxon>Arthropoda</taxon>
        <taxon>Hexapoda</taxon>
        <taxon>Insecta</taxon>
        <taxon>Pterygota</taxon>
        <taxon>Neoptera</taxon>
        <taxon>Endopterygota</taxon>
        <taxon>Diptera</taxon>
        <taxon>Nematocera</taxon>
        <taxon>Culicoidea</taxon>
        <taxon>Culicidae</taxon>
        <taxon>Anophelinae</taxon>
        <taxon>Anopheles</taxon>
    </lineage>
</organism>
<dbReference type="EnsemblMetazoa" id="ASIC001890-RA">
    <property type="protein sequence ID" value="ASIC001890-PA"/>
    <property type="gene ID" value="ASIC001890"/>
</dbReference>
<dbReference type="EMBL" id="ATLV01008349">
    <property type="status" value="NOT_ANNOTATED_CDS"/>
    <property type="molecule type" value="Genomic_DNA"/>
</dbReference>
<dbReference type="Proteomes" id="UP000030765">
    <property type="component" value="Unassembled WGS sequence"/>
</dbReference>
<reference evidence="2 4" key="1">
    <citation type="journal article" date="2014" name="BMC Genomics">
        <title>Genome sequence of Anopheles sinensis provides insight into genetics basis of mosquito competence for malaria parasites.</title>
        <authorList>
            <person name="Zhou D."/>
            <person name="Zhang D."/>
            <person name="Ding G."/>
            <person name="Shi L."/>
            <person name="Hou Q."/>
            <person name="Ye Y."/>
            <person name="Xu Y."/>
            <person name="Zhou H."/>
            <person name="Xiong C."/>
            <person name="Li S."/>
            <person name="Yu J."/>
            <person name="Hong S."/>
            <person name="Yu X."/>
            <person name="Zou P."/>
            <person name="Chen C."/>
            <person name="Chang X."/>
            <person name="Wang W."/>
            <person name="Lv Y."/>
            <person name="Sun Y."/>
            <person name="Ma L."/>
            <person name="Shen B."/>
            <person name="Zhu C."/>
        </authorList>
    </citation>
    <scope>NUCLEOTIDE SEQUENCE [LARGE SCALE GENOMIC DNA]</scope>
</reference>
<dbReference type="EMBL" id="KE524467">
    <property type="protein sequence ID" value="KFB35374.1"/>
    <property type="molecule type" value="Genomic_DNA"/>
</dbReference>
<feature type="compositionally biased region" description="Acidic residues" evidence="1">
    <location>
        <begin position="21"/>
        <end position="33"/>
    </location>
</feature>
<name>A0A084VBN0_ANOSI</name>
<evidence type="ECO:0000256" key="1">
    <source>
        <dbReference type="SAM" id="MobiDB-lite"/>
    </source>
</evidence>
<evidence type="ECO:0000313" key="3">
    <source>
        <dbReference type="EnsemblMetazoa" id="ASIC001890-PA"/>
    </source>
</evidence>
<protein>
    <submittedName>
        <fullName evidence="2">AGAP013482-PA-like protein</fullName>
    </submittedName>
</protein>
<accession>A0A084VBN0</accession>
<sequence>MEALQKTMAKEKETNSPPLAYDDDDDDDDEDENSQANNFVLVVLCFSFLFDPRCSRLLERGLERVNSDAGGRWKREMLAVTGELQRKIETMHRENCQLRAENNQLKDQLLMVSGSARADGEADVDVDVAVTGTRSAGVTETQQHS</sequence>
<gene>
    <name evidence="2" type="ORF">ZHAS_00001890</name>
</gene>
<dbReference type="VEuPathDB" id="VectorBase:ASIC001890"/>
<dbReference type="STRING" id="74873.A0A084VBN0"/>
<feature type="region of interest" description="Disordered" evidence="1">
    <location>
        <begin position="1"/>
        <end position="33"/>
    </location>
</feature>
<reference evidence="3" key="2">
    <citation type="submission" date="2020-05" db="UniProtKB">
        <authorList>
            <consortium name="EnsemblMetazoa"/>
        </authorList>
    </citation>
    <scope>IDENTIFICATION</scope>
</reference>